<evidence type="ECO:0000256" key="1">
    <source>
        <dbReference type="SAM" id="MobiDB-lite"/>
    </source>
</evidence>
<dbReference type="EMBL" id="JAWZYT010000281">
    <property type="protein sequence ID" value="KAK4325428.1"/>
    <property type="molecule type" value="Genomic_DNA"/>
</dbReference>
<accession>A0AAE1UHX2</accession>
<evidence type="ECO:0000313" key="2">
    <source>
        <dbReference type="EMBL" id="KAK4325428.1"/>
    </source>
</evidence>
<dbReference type="AlphaFoldDB" id="A0AAE1UHX2"/>
<organism evidence="2 3">
    <name type="scientific">Petrolisthes manimaculis</name>
    <dbReference type="NCBI Taxonomy" id="1843537"/>
    <lineage>
        <taxon>Eukaryota</taxon>
        <taxon>Metazoa</taxon>
        <taxon>Ecdysozoa</taxon>
        <taxon>Arthropoda</taxon>
        <taxon>Crustacea</taxon>
        <taxon>Multicrustacea</taxon>
        <taxon>Malacostraca</taxon>
        <taxon>Eumalacostraca</taxon>
        <taxon>Eucarida</taxon>
        <taxon>Decapoda</taxon>
        <taxon>Pleocyemata</taxon>
        <taxon>Anomura</taxon>
        <taxon>Galatheoidea</taxon>
        <taxon>Porcellanidae</taxon>
        <taxon>Petrolisthes</taxon>
    </lineage>
</organism>
<reference evidence="2" key="1">
    <citation type="submission" date="2023-11" db="EMBL/GenBank/DDBJ databases">
        <title>Genome assemblies of two species of porcelain crab, Petrolisthes cinctipes and Petrolisthes manimaculis (Anomura: Porcellanidae).</title>
        <authorList>
            <person name="Angst P."/>
        </authorList>
    </citation>
    <scope>NUCLEOTIDE SEQUENCE</scope>
    <source>
        <strain evidence="2">PB745_02</strain>
        <tissue evidence="2">Gill</tissue>
    </source>
</reference>
<protein>
    <submittedName>
        <fullName evidence="2">Uncharacterized protein</fullName>
    </submittedName>
</protein>
<comment type="caution">
    <text evidence="2">The sequence shown here is derived from an EMBL/GenBank/DDBJ whole genome shotgun (WGS) entry which is preliminary data.</text>
</comment>
<dbReference type="Gene3D" id="1.10.10.580">
    <property type="entry name" value="Structural maintenance of chromosome 1. Chain E"/>
    <property type="match status" value="1"/>
</dbReference>
<keyword evidence="3" id="KW-1185">Reference proteome</keyword>
<name>A0AAE1UHX2_9EUCA</name>
<sequence>MNDDTLTQETTTTTHPQSIQEKKRQQEVEEAIQFAPLEESIKASPQIIATIPSVSEQSPVLLTIPSVSEQSPVLLTIPSVSEQSPILLTPQGKHHIVTAQVHHHPTLDRGKEVQTRVVTGEGDEISQVVGTIPHQGPQQPDTLQGITPIQPPIPDSGLLGQTIRGTTTTTTTTTKESSPVVASIAETEEQICKHMFANRKCSFEDLLPDNAIRLEAGHIFAVLLVLHSKRQVKMEQLTSCGNITVTFLQD</sequence>
<evidence type="ECO:0000313" key="3">
    <source>
        <dbReference type="Proteomes" id="UP001292094"/>
    </source>
</evidence>
<feature type="region of interest" description="Disordered" evidence="1">
    <location>
        <begin position="1"/>
        <end position="27"/>
    </location>
</feature>
<dbReference type="Proteomes" id="UP001292094">
    <property type="component" value="Unassembled WGS sequence"/>
</dbReference>
<feature type="compositionally biased region" description="Low complexity" evidence="1">
    <location>
        <begin position="1"/>
        <end position="14"/>
    </location>
</feature>
<dbReference type="InterPro" id="IPR023093">
    <property type="entry name" value="ScpA-like_C"/>
</dbReference>
<gene>
    <name evidence="2" type="ORF">Pmani_004023</name>
</gene>
<proteinExistence type="predicted"/>